<dbReference type="EC" id="3.2.1.73" evidence="2"/>
<keyword evidence="2" id="KW-0378">Hydrolase</keyword>
<dbReference type="PANTHER" id="PTHR10963">
    <property type="entry name" value="GLYCOSYL HYDROLASE-RELATED"/>
    <property type="match status" value="1"/>
</dbReference>
<reference evidence="2" key="1">
    <citation type="submission" date="2023-04" db="EMBL/GenBank/DDBJ databases">
        <title>Black Yeasts Isolated from many extreme environments.</title>
        <authorList>
            <person name="Coleine C."/>
            <person name="Stajich J.E."/>
            <person name="Selbmann L."/>
        </authorList>
    </citation>
    <scope>NUCLEOTIDE SEQUENCE</scope>
    <source>
        <strain evidence="2">CCFEE 5312</strain>
    </source>
</reference>
<name>A0AAJ0GIF6_9PEZI</name>
<evidence type="ECO:0000313" key="2">
    <source>
        <dbReference type="EMBL" id="KAK3058128.1"/>
    </source>
</evidence>
<dbReference type="Gene3D" id="2.60.120.200">
    <property type="match status" value="1"/>
</dbReference>
<dbReference type="EMBL" id="JAWDJX010000002">
    <property type="protein sequence ID" value="KAK3058128.1"/>
    <property type="molecule type" value="Genomic_DNA"/>
</dbReference>
<dbReference type="GO" id="GO:0042972">
    <property type="term" value="F:licheninase activity"/>
    <property type="evidence" value="ECO:0007669"/>
    <property type="project" value="UniProtKB-EC"/>
</dbReference>
<comment type="caution">
    <text evidence="2">The sequence shown here is derived from an EMBL/GenBank/DDBJ whole genome shotgun (WGS) entry which is preliminary data.</text>
</comment>
<dbReference type="Pfam" id="PF00722">
    <property type="entry name" value="Glyco_hydro_16"/>
    <property type="match status" value="1"/>
</dbReference>
<gene>
    <name evidence="2" type="primary">CRH1</name>
    <name evidence="2" type="ORF">LTR09_001206</name>
</gene>
<dbReference type="Proteomes" id="UP001271007">
    <property type="component" value="Unassembled WGS sequence"/>
</dbReference>
<evidence type="ECO:0000313" key="3">
    <source>
        <dbReference type="Proteomes" id="UP001271007"/>
    </source>
</evidence>
<dbReference type="PROSITE" id="PS51762">
    <property type="entry name" value="GH16_2"/>
    <property type="match status" value="1"/>
</dbReference>
<dbReference type="InterPro" id="IPR000757">
    <property type="entry name" value="Beta-glucanase-like"/>
</dbReference>
<dbReference type="InterPro" id="IPR013320">
    <property type="entry name" value="ConA-like_dom_sf"/>
</dbReference>
<keyword evidence="2" id="KW-0326">Glycosidase</keyword>
<organism evidence="2 3">
    <name type="scientific">Extremus antarcticus</name>
    <dbReference type="NCBI Taxonomy" id="702011"/>
    <lineage>
        <taxon>Eukaryota</taxon>
        <taxon>Fungi</taxon>
        <taxon>Dikarya</taxon>
        <taxon>Ascomycota</taxon>
        <taxon>Pezizomycotina</taxon>
        <taxon>Dothideomycetes</taxon>
        <taxon>Dothideomycetidae</taxon>
        <taxon>Mycosphaerellales</taxon>
        <taxon>Extremaceae</taxon>
        <taxon>Extremus</taxon>
    </lineage>
</organism>
<feature type="domain" description="GH16" evidence="1">
    <location>
        <begin position="30"/>
        <end position="246"/>
    </location>
</feature>
<dbReference type="GO" id="GO:0031505">
    <property type="term" value="P:fungal-type cell wall organization"/>
    <property type="evidence" value="ECO:0007669"/>
    <property type="project" value="TreeGrafter"/>
</dbReference>
<dbReference type="AlphaFoldDB" id="A0AAJ0GIF6"/>
<dbReference type="GO" id="GO:0005975">
    <property type="term" value="P:carbohydrate metabolic process"/>
    <property type="evidence" value="ECO:0007669"/>
    <property type="project" value="InterPro"/>
</dbReference>
<dbReference type="GO" id="GO:0009277">
    <property type="term" value="C:fungal-type cell wall"/>
    <property type="evidence" value="ECO:0007669"/>
    <property type="project" value="TreeGrafter"/>
</dbReference>
<evidence type="ECO:0000259" key="1">
    <source>
        <dbReference type="PROSITE" id="PS51762"/>
    </source>
</evidence>
<keyword evidence="3" id="KW-1185">Reference proteome</keyword>
<dbReference type="SUPFAM" id="SSF49899">
    <property type="entry name" value="Concanavalin A-like lectins/glucanases"/>
    <property type="match status" value="1"/>
</dbReference>
<dbReference type="InterPro" id="IPR050546">
    <property type="entry name" value="Glycosyl_Hydrlase_16"/>
</dbReference>
<proteinExistence type="predicted"/>
<protein>
    <submittedName>
        <fullName evidence="2">Transglycosylase</fullName>
        <ecNumber evidence="2">3.2.1.73</ecNumber>
    </submittedName>
</protein>
<dbReference type="PANTHER" id="PTHR10963:SF68">
    <property type="entry name" value="GLYCOSIDASE CRH1-RELATED"/>
    <property type="match status" value="1"/>
</dbReference>
<dbReference type="CDD" id="cd02183">
    <property type="entry name" value="GH16_fungal_CRH1_transglycosylase"/>
    <property type="match status" value="1"/>
</dbReference>
<dbReference type="GO" id="GO:0016757">
    <property type="term" value="F:glycosyltransferase activity"/>
    <property type="evidence" value="ECO:0007669"/>
    <property type="project" value="TreeGrafter"/>
</dbReference>
<accession>A0AAJ0GIF6</accession>
<sequence>MLLLKDLLAMSAPLRLITITTITALLFTRASLAQTFTSCNPTQGQCPSNTALGRSISVDFTAGASDEFTPVGNPTYGPDGVSFTVAAGGDAPQLHSNWYIMFGKYEITMKTAPGAGIVSSSVLQSDDLDEIDWEWLGAQNDQVQTNYFGKGQTTTYDRATVVSVNNTQGEWHTYGIEWTDQQIVWQVDGTTVRVLKASDANGQYPQTPSQLRFGPWSGGDPSNPQGTVSWSEGPTDYANGPFVMVVQSVSVVDYSTGSSYAYGDRGGSWSSIMSDGGRVNGNVGGSVVAAPAGSVTSAPGNSVVPAWSTPSMTLSYTNYPGLPTGWSVNPTTGKVVPPSAASSVDVPIRFLCIAACSLLGGSLLGVWL</sequence>